<dbReference type="Pfam" id="PF04116">
    <property type="entry name" value="FA_hydroxylase"/>
    <property type="match status" value="1"/>
</dbReference>
<name>A0A0A9ZAC8_LYGHE</name>
<keyword evidence="7" id="KW-0276">Fatty acid metabolism</keyword>
<evidence type="ECO:0000256" key="5">
    <source>
        <dbReference type="ARBA" id="ARBA00022723"/>
    </source>
</evidence>
<keyword evidence="9 14" id="KW-1133">Transmembrane helix</keyword>
<keyword evidence="4 14" id="KW-0812">Transmembrane</keyword>
<keyword evidence="3" id="KW-0444">Lipid biosynthesis</keyword>
<feature type="transmembrane region" description="Helical" evidence="14">
    <location>
        <begin position="31"/>
        <end position="53"/>
    </location>
</feature>
<dbReference type="PANTHER" id="PTHR12863:SF1">
    <property type="entry name" value="FATTY ACID 2-HYDROXYLASE"/>
    <property type="match status" value="1"/>
</dbReference>
<evidence type="ECO:0000259" key="15">
    <source>
        <dbReference type="Pfam" id="PF04116"/>
    </source>
</evidence>
<feature type="domain" description="Fatty acid hydroxylase" evidence="15">
    <location>
        <begin position="15"/>
        <end position="113"/>
    </location>
</feature>
<evidence type="ECO:0000256" key="10">
    <source>
        <dbReference type="ARBA" id="ARBA00023002"/>
    </source>
</evidence>
<keyword evidence="10" id="KW-0560">Oxidoreductase</keyword>
<evidence type="ECO:0000256" key="8">
    <source>
        <dbReference type="ARBA" id="ARBA00022833"/>
    </source>
</evidence>
<gene>
    <name evidence="16" type="ORF">CM83_98745</name>
</gene>
<keyword evidence="5" id="KW-0479">Metal-binding</keyword>
<accession>A0A0A9ZAC8</accession>
<comment type="subcellular location">
    <subcellularLocation>
        <location evidence="2">Endoplasmic reticulum membrane</location>
        <topology evidence="2">Multi-pass membrane protein</topology>
    </subcellularLocation>
</comment>
<evidence type="ECO:0000313" key="16">
    <source>
        <dbReference type="EMBL" id="JAG41389.1"/>
    </source>
</evidence>
<dbReference type="PANTHER" id="PTHR12863">
    <property type="entry name" value="FATTY ACID HYDROXYLASE"/>
    <property type="match status" value="1"/>
</dbReference>
<dbReference type="InterPro" id="IPR014430">
    <property type="entry name" value="Scs7"/>
</dbReference>
<dbReference type="GO" id="GO:0006633">
    <property type="term" value="P:fatty acid biosynthetic process"/>
    <property type="evidence" value="ECO:0007669"/>
    <property type="project" value="UniProtKB-KW"/>
</dbReference>
<keyword evidence="11" id="KW-0443">Lipid metabolism</keyword>
<reference evidence="16" key="2">
    <citation type="submission" date="2014-07" db="EMBL/GenBank/DDBJ databases">
        <authorList>
            <person name="Hull J."/>
        </authorList>
    </citation>
    <scope>NUCLEOTIDE SEQUENCE</scope>
</reference>
<evidence type="ECO:0000256" key="13">
    <source>
        <dbReference type="ARBA" id="ARBA00023160"/>
    </source>
</evidence>
<evidence type="ECO:0000256" key="11">
    <source>
        <dbReference type="ARBA" id="ARBA00023098"/>
    </source>
</evidence>
<dbReference type="GO" id="GO:0005789">
    <property type="term" value="C:endoplasmic reticulum membrane"/>
    <property type="evidence" value="ECO:0007669"/>
    <property type="project" value="UniProtKB-SubCell"/>
</dbReference>
<comment type="cofactor">
    <cofactor evidence="1">
        <name>Zn(2+)</name>
        <dbReference type="ChEBI" id="CHEBI:29105"/>
    </cofactor>
</comment>
<evidence type="ECO:0000256" key="1">
    <source>
        <dbReference type="ARBA" id="ARBA00001947"/>
    </source>
</evidence>
<reference evidence="16" key="1">
    <citation type="journal article" date="2014" name="PLoS ONE">
        <title>Transcriptome-Based Identification of ABC Transporters in the Western Tarnished Plant Bug Lygus hesperus.</title>
        <authorList>
            <person name="Hull J.J."/>
            <person name="Chaney K."/>
            <person name="Geib S.M."/>
            <person name="Fabrick J.A."/>
            <person name="Brent C.S."/>
            <person name="Walsh D."/>
            <person name="Lavine L.C."/>
        </authorList>
    </citation>
    <scope>NUCLEOTIDE SEQUENCE</scope>
</reference>
<evidence type="ECO:0000256" key="2">
    <source>
        <dbReference type="ARBA" id="ARBA00004477"/>
    </source>
</evidence>
<evidence type="ECO:0000256" key="12">
    <source>
        <dbReference type="ARBA" id="ARBA00023136"/>
    </source>
</evidence>
<protein>
    <submittedName>
        <fullName evidence="16">Ceramide very long chain fatty acid hydroxylase-like protein C19G12.08</fullName>
    </submittedName>
</protein>
<keyword evidence="6" id="KW-0256">Endoplasmic reticulum</keyword>
<dbReference type="GO" id="GO:0005506">
    <property type="term" value="F:iron ion binding"/>
    <property type="evidence" value="ECO:0007669"/>
    <property type="project" value="InterPro"/>
</dbReference>
<dbReference type="EMBL" id="GBHO01002215">
    <property type="protein sequence ID" value="JAG41389.1"/>
    <property type="molecule type" value="Transcribed_RNA"/>
</dbReference>
<keyword evidence="13" id="KW-0275">Fatty acid biosynthesis</keyword>
<evidence type="ECO:0000256" key="9">
    <source>
        <dbReference type="ARBA" id="ARBA00022989"/>
    </source>
</evidence>
<keyword evidence="8" id="KW-0862">Zinc</keyword>
<dbReference type="AlphaFoldDB" id="A0A0A9ZAC8"/>
<evidence type="ECO:0000256" key="6">
    <source>
        <dbReference type="ARBA" id="ARBA00022824"/>
    </source>
</evidence>
<sequence length="114" mass="13239">MTNLMSYKLSKCIHMILHGIHHIIPMDPDRLVFPPVLFIVMNAIVYSIFSYFFTGSCLDIVTSGATFGYVCYDMIHYHIHHANLLNSYFVDMKKYHHSHHYMDDSAGYGISTKF</sequence>
<evidence type="ECO:0000256" key="14">
    <source>
        <dbReference type="SAM" id="Phobius"/>
    </source>
</evidence>
<evidence type="ECO:0000256" key="4">
    <source>
        <dbReference type="ARBA" id="ARBA00022692"/>
    </source>
</evidence>
<dbReference type="GO" id="GO:0080132">
    <property type="term" value="F:fatty acid 2-hydroxylase activity"/>
    <property type="evidence" value="ECO:0007669"/>
    <property type="project" value="InterPro"/>
</dbReference>
<evidence type="ECO:0000256" key="7">
    <source>
        <dbReference type="ARBA" id="ARBA00022832"/>
    </source>
</evidence>
<dbReference type="InterPro" id="IPR006694">
    <property type="entry name" value="Fatty_acid_hydroxylase"/>
</dbReference>
<proteinExistence type="predicted"/>
<evidence type="ECO:0000256" key="3">
    <source>
        <dbReference type="ARBA" id="ARBA00022516"/>
    </source>
</evidence>
<organism evidence="16">
    <name type="scientific">Lygus hesperus</name>
    <name type="common">Western plant bug</name>
    <dbReference type="NCBI Taxonomy" id="30085"/>
    <lineage>
        <taxon>Eukaryota</taxon>
        <taxon>Metazoa</taxon>
        <taxon>Ecdysozoa</taxon>
        <taxon>Arthropoda</taxon>
        <taxon>Hexapoda</taxon>
        <taxon>Insecta</taxon>
        <taxon>Pterygota</taxon>
        <taxon>Neoptera</taxon>
        <taxon>Paraneoptera</taxon>
        <taxon>Hemiptera</taxon>
        <taxon>Heteroptera</taxon>
        <taxon>Panheteroptera</taxon>
        <taxon>Cimicomorpha</taxon>
        <taxon>Miridae</taxon>
        <taxon>Mirini</taxon>
        <taxon>Lygus</taxon>
    </lineage>
</organism>
<keyword evidence="12 14" id="KW-0472">Membrane</keyword>